<dbReference type="InterPro" id="IPR036864">
    <property type="entry name" value="Zn2-C6_fun-type_DNA-bd_sf"/>
</dbReference>
<accession>A0AA39UB35</accession>
<feature type="compositionally biased region" description="Polar residues" evidence="4">
    <location>
        <begin position="679"/>
        <end position="701"/>
    </location>
</feature>
<evidence type="ECO:0000313" key="6">
    <source>
        <dbReference type="EMBL" id="KAK0513026.1"/>
    </source>
</evidence>
<dbReference type="Pfam" id="PF00172">
    <property type="entry name" value="Zn_clus"/>
    <property type="match status" value="1"/>
</dbReference>
<dbReference type="GO" id="GO:0006351">
    <property type="term" value="P:DNA-templated transcription"/>
    <property type="evidence" value="ECO:0007669"/>
    <property type="project" value="InterPro"/>
</dbReference>
<evidence type="ECO:0000256" key="4">
    <source>
        <dbReference type="SAM" id="MobiDB-lite"/>
    </source>
</evidence>
<dbReference type="PROSITE" id="PS00463">
    <property type="entry name" value="ZN2_CY6_FUNGAL_1"/>
    <property type="match status" value="1"/>
</dbReference>
<dbReference type="AlphaFoldDB" id="A0AA39UB35"/>
<dbReference type="EMBL" id="JAFEKC020000009">
    <property type="protein sequence ID" value="KAK0513026.1"/>
    <property type="molecule type" value="Genomic_DNA"/>
</dbReference>
<evidence type="ECO:0000259" key="5">
    <source>
        <dbReference type="PROSITE" id="PS50048"/>
    </source>
</evidence>
<dbReference type="InterPro" id="IPR050613">
    <property type="entry name" value="Sec_Metabolite_Reg"/>
</dbReference>
<dbReference type="PANTHER" id="PTHR31001:SF50">
    <property type="entry name" value="ZN(II)2CYS6 TRANSCRIPTION FACTOR (EUROFUNG)"/>
    <property type="match status" value="1"/>
</dbReference>
<name>A0AA39UB35_9LECA</name>
<dbReference type="Pfam" id="PF04082">
    <property type="entry name" value="Fungal_trans"/>
    <property type="match status" value="1"/>
</dbReference>
<comment type="subcellular location">
    <subcellularLocation>
        <location evidence="1">Nucleus</location>
    </subcellularLocation>
</comment>
<dbReference type="GO" id="GO:0005634">
    <property type="term" value="C:nucleus"/>
    <property type="evidence" value="ECO:0007669"/>
    <property type="project" value="UniProtKB-SubCell"/>
</dbReference>
<dbReference type="GO" id="GO:0008270">
    <property type="term" value="F:zinc ion binding"/>
    <property type="evidence" value="ECO:0007669"/>
    <property type="project" value="InterPro"/>
</dbReference>
<gene>
    <name evidence="6" type="ORF">JMJ35_005043</name>
</gene>
<dbReference type="CDD" id="cd12148">
    <property type="entry name" value="fungal_TF_MHR"/>
    <property type="match status" value="1"/>
</dbReference>
<protein>
    <recommendedName>
        <fullName evidence="5">Zn(2)-C6 fungal-type domain-containing protein</fullName>
    </recommendedName>
</protein>
<dbReference type="SUPFAM" id="SSF57701">
    <property type="entry name" value="Zn2/Cys6 DNA-binding domain"/>
    <property type="match status" value="1"/>
</dbReference>
<dbReference type="InterPro" id="IPR001138">
    <property type="entry name" value="Zn2Cys6_DnaBD"/>
</dbReference>
<evidence type="ECO:0000313" key="7">
    <source>
        <dbReference type="Proteomes" id="UP001166286"/>
    </source>
</evidence>
<evidence type="ECO:0000256" key="3">
    <source>
        <dbReference type="ARBA" id="ARBA00023242"/>
    </source>
</evidence>
<dbReference type="InterPro" id="IPR007219">
    <property type="entry name" value="XnlR_reg_dom"/>
</dbReference>
<dbReference type="Gene3D" id="4.10.240.10">
    <property type="entry name" value="Zn(2)-C6 fungal-type DNA-binding domain"/>
    <property type="match status" value="1"/>
</dbReference>
<dbReference type="PROSITE" id="PS50048">
    <property type="entry name" value="ZN2_CY6_FUNGAL_2"/>
    <property type="match status" value="1"/>
</dbReference>
<keyword evidence="7" id="KW-1185">Reference proteome</keyword>
<keyword evidence="3" id="KW-0539">Nucleus</keyword>
<dbReference type="GO" id="GO:0003677">
    <property type="term" value="F:DNA binding"/>
    <property type="evidence" value="ECO:0007669"/>
    <property type="project" value="InterPro"/>
</dbReference>
<keyword evidence="2" id="KW-0479">Metal-binding</keyword>
<proteinExistence type="predicted"/>
<feature type="domain" description="Zn(2)-C6 fungal-type" evidence="5">
    <location>
        <begin position="26"/>
        <end position="55"/>
    </location>
</feature>
<sequence>MSLQNPESTRANNVSTNQVESLKVWSCINCRRRKVRCDRRHPCSPCSRNKIDCVFPVSGRIPRRSRDPNYSQPPTQKRIELLGRLRRLEAMVGDLGSQVEHAAAVNEGDHLVESSLTATNATSAASSETGWPNHGLARYDQTAYGNPSTTLDEMRTGSSRANDTSEFPQISDQSSDLVVTHNGDLIVDDRFWTVFCKEVEQIFEVVHGPTSIHLHGDSSSSMSGNRRHSGFYNFLLKNTSAAHRCEDLRPLPSQMPFLWQIYMDNVDPFMKILHVPTMTKVIRDLRGSYESLGSSMQALVQVISLAAIMSLENEEVDMNFNTDKNQLLARYRLGTEQALEQADFLNDPDMTVLQVLAIYLSVLQYTGEARSSWSLTGVLVRLAVSVKLHRDGSHLVNVAPFEIEMRRRLWWQICLIDSRSEDLQVSAYKVGVEMFDTQMPVNTDDANLDPGMSASPIITERWTEMTVFLIRCEVWKLSRRLQSVTVAASDLPIDMDERLELLHQCQARIENTYLKHLDPSQPIHAFIATMTRLFLTKVSLILHTKQQSARATQPLPANSSQSEKLFMSSLLITEYTNALQHEPSWSGWRWQIQGRQPPWHALHVVLAQLCTRNWDPLCDRAWSSAKGTLDSLPEAIHKDPQYQQLSVLVSAVQRRRADELRHQNSAASTNTGGALPSPLTLTSSAPRAQVDNSETNPTWTPQDLFLGMIDDTDDNTLGDDLDLDMEWRAWDEIAGDMQPSFDSWDMGGL</sequence>
<evidence type="ECO:0000256" key="2">
    <source>
        <dbReference type="ARBA" id="ARBA00022723"/>
    </source>
</evidence>
<feature type="region of interest" description="Disordered" evidence="4">
    <location>
        <begin position="658"/>
        <end position="703"/>
    </location>
</feature>
<organism evidence="6 7">
    <name type="scientific">Cladonia borealis</name>
    <dbReference type="NCBI Taxonomy" id="184061"/>
    <lineage>
        <taxon>Eukaryota</taxon>
        <taxon>Fungi</taxon>
        <taxon>Dikarya</taxon>
        <taxon>Ascomycota</taxon>
        <taxon>Pezizomycotina</taxon>
        <taxon>Lecanoromycetes</taxon>
        <taxon>OSLEUM clade</taxon>
        <taxon>Lecanoromycetidae</taxon>
        <taxon>Lecanorales</taxon>
        <taxon>Lecanorineae</taxon>
        <taxon>Cladoniaceae</taxon>
        <taxon>Cladonia</taxon>
    </lineage>
</organism>
<evidence type="ECO:0000256" key="1">
    <source>
        <dbReference type="ARBA" id="ARBA00004123"/>
    </source>
</evidence>
<dbReference type="SMART" id="SM00066">
    <property type="entry name" value="GAL4"/>
    <property type="match status" value="1"/>
</dbReference>
<dbReference type="PANTHER" id="PTHR31001">
    <property type="entry name" value="UNCHARACTERIZED TRANSCRIPTIONAL REGULATORY PROTEIN"/>
    <property type="match status" value="1"/>
</dbReference>
<comment type="caution">
    <text evidence="6">The sequence shown here is derived from an EMBL/GenBank/DDBJ whole genome shotgun (WGS) entry which is preliminary data.</text>
</comment>
<reference evidence="6" key="1">
    <citation type="submission" date="2023-03" db="EMBL/GenBank/DDBJ databases">
        <title>Complete genome of Cladonia borealis.</title>
        <authorList>
            <person name="Park H."/>
        </authorList>
    </citation>
    <scope>NUCLEOTIDE SEQUENCE</scope>
    <source>
        <strain evidence="6">ANT050790</strain>
    </source>
</reference>
<feature type="compositionally biased region" description="Polar residues" evidence="4">
    <location>
        <begin position="663"/>
        <end position="672"/>
    </location>
</feature>
<dbReference type="GO" id="GO:0000981">
    <property type="term" value="F:DNA-binding transcription factor activity, RNA polymerase II-specific"/>
    <property type="evidence" value="ECO:0007669"/>
    <property type="project" value="InterPro"/>
</dbReference>
<dbReference type="Proteomes" id="UP001166286">
    <property type="component" value="Unassembled WGS sequence"/>
</dbReference>